<dbReference type="AlphaFoldDB" id="A0A5D0WHL8"/>
<dbReference type="RefSeq" id="WP_148638651.1">
    <property type="nucleotide sequence ID" value="NZ_JAYFRG010000044.1"/>
</dbReference>
<dbReference type="SUPFAM" id="SSF103025">
    <property type="entry name" value="Folate-binding domain"/>
    <property type="match status" value="1"/>
</dbReference>
<dbReference type="EMBL" id="VSLA01000029">
    <property type="protein sequence ID" value="TYC83746.1"/>
    <property type="molecule type" value="Genomic_DNA"/>
</dbReference>
<evidence type="ECO:0000313" key="2">
    <source>
        <dbReference type="Proteomes" id="UP000322619"/>
    </source>
</evidence>
<protein>
    <submittedName>
        <fullName evidence="1">Uncharacterized protein</fullName>
    </submittedName>
</protein>
<dbReference type="InterPro" id="IPR027266">
    <property type="entry name" value="TrmE/GcvT-like"/>
</dbReference>
<dbReference type="Gene3D" id="3.30.1360.120">
    <property type="entry name" value="Probable tRNA modification gtpase trme, domain 1"/>
    <property type="match status" value="1"/>
</dbReference>
<proteinExistence type="predicted"/>
<dbReference type="Proteomes" id="UP000322619">
    <property type="component" value="Unassembled WGS sequence"/>
</dbReference>
<organism evidence="1 2">
    <name type="scientific">Acetobacterium wieringae</name>
    <dbReference type="NCBI Taxonomy" id="52694"/>
    <lineage>
        <taxon>Bacteria</taxon>
        <taxon>Bacillati</taxon>
        <taxon>Bacillota</taxon>
        <taxon>Clostridia</taxon>
        <taxon>Eubacteriales</taxon>
        <taxon>Eubacteriaceae</taxon>
        <taxon>Acetobacterium</taxon>
    </lineage>
</organism>
<gene>
    <name evidence="1" type="ORF">FXB42_15410</name>
</gene>
<reference evidence="1 2" key="1">
    <citation type="submission" date="2019-08" db="EMBL/GenBank/DDBJ databases">
        <title>Isolation and enrichment of carboxydotrophic bacteria from anaerobic sludge for the production of bio-based chemicals from syngas.</title>
        <authorList>
            <person name="Antares A.L."/>
            <person name="Moreira J."/>
            <person name="Diender M."/>
            <person name="Parshina S.N."/>
            <person name="Stams A.J.M."/>
            <person name="Alves M."/>
            <person name="Alves J.I."/>
            <person name="Sousa D.Z."/>
        </authorList>
    </citation>
    <scope>NUCLEOTIDE SEQUENCE [LARGE SCALE GENOMIC DNA]</scope>
    <source>
        <strain evidence="1 2">JM</strain>
    </source>
</reference>
<sequence>MEVLETATAECLHDLRFGRHRMSCIDTMDDRVCRVGMAGTLAYEVHCHSKVARPVYDAICKGRRSFWD</sequence>
<evidence type="ECO:0000313" key="1">
    <source>
        <dbReference type="EMBL" id="TYC83746.1"/>
    </source>
</evidence>
<comment type="caution">
    <text evidence="1">The sequence shown here is derived from an EMBL/GenBank/DDBJ whole genome shotgun (WGS) entry which is preliminary data.</text>
</comment>
<accession>A0A5D0WHL8</accession>
<name>A0A5D0WHL8_9FIRM</name>